<dbReference type="EMBL" id="KI392485">
    <property type="protein sequence ID" value="ERN16181.1"/>
    <property type="molecule type" value="Genomic_DNA"/>
</dbReference>
<comment type="function">
    <text evidence="6">Transcriptional repressor that regulates multiple aspects of plant growth and development.</text>
</comment>
<dbReference type="PROSITE" id="PS51257">
    <property type="entry name" value="PROKAR_LIPOPROTEIN"/>
    <property type="match status" value="1"/>
</dbReference>
<name>U5CSG0_AMBTC</name>
<evidence type="ECO:0000256" key="2">
    <source>
        <dbReference type="ARBA" id="ARBA00022491"/>
    </source>
</evidence>
<reference evidence="10" key="1">
    <citation type="journal article" date="2013" name="Science">
        <title>The Amborella genome and the evolution of flowering plants.</title>
        <authorList>
            <consortium name="Amborella Genome Project"/>
        </authorList>
    </citation>
    <scope>NUCLEOTIDE SEQUENCE [LARGE SCALE GENOMIC DNA]</scope>
</reference>
<dbReference type="NCBIfam" id="TIGR01568">
    <property type="entry name" value="A_thal_3678"/>
    <property type="match status" value="1"/>
</dbReference>
<evidence type="ECO:0000256" key="7">
    <source>
        <dbReference type="SAM" id="MobiDB-lite"/>
    </source>
</evidence>
<dbReference type="Proteomes" id="UP000017836">
    <property type="component" value="Unassembled WGS sequence"/>
</dbReference>
<evidence type="ECO:0000256" key="5">
    <source>
        <dbReference type="ARBA" id="ARBA00023242"/>
    </source>
</evidence>
<protein>
    <recommendedName>
        <fullName evidence="6">Transcription repressor</fullName>
    </recommendedName>
    <alternativeName>
        <fullName evidence="6">Ovate family protein</fullName>
    </alternativeName>
</protein>
<dbReference type="eggNOG" id="ENOG502S1EV">
    <property type="taxonomic scope" value="Eukaryota"/>
</dbReference>
<keyword evidence="3 6" id="KW-0805">Transcription regulation</keyword>
<dbReference type="OMA" id="ISPENHY"/>
<feature type="domain" description="OVATE" evidence="8">
    <location>
        <begin position="109"/>
        <end position="168"/>
    </location>
</feature>
<dbReference type="PROSITE" id="PS51754">
    <property type="entry name" value="OVATE"/>
    <property type="match status" value="1"/>
</dbReference>
<evidence type="ECO:0000256" key="4">
    <source>
        <dbReference type="ARBA" id="ARBA00023163"/>
    </source>
</evidence>
<feature type="region of interest" description="Disordered" evidence="7">
    <location>
        <begin position="18"/>
        <end position="63"/>
    </location>
</feature>
<dbReference type="InterPro" id="IPR038933">
    <property type="entry name" value="Ovate"/>
</dbReference>
<dbReference type="Pfam" id="PF04844">
    <property type="entry name" value="Ovate"/>
    <property type="match status" value="1"/>
</dbReference>
<dbReference type="STRING" id="13333.U5CSG0"/>
<keyword evidence="2 6" id="KW-0678">Repressor</keyword>
<accession>U5CSG0</accession>
<dbReference type="PANTHER" id="PTHR33057:SF70">
    <property type="entry name" value="TRANSCRIPTION REPRESSOR-RELATED"/>
    <property type="match status" value="1"/>
</dbReference>
<evidence type="ECO:0000256" key="6">
    <source>
        <dbReference type="RuleBase" id="RU367028"/>
    </source>
</evidence>
<evidence type="ECO:0000256" key="1">
    <source>
        <dbReference type="ARBA" id="ARBA00004123"/>
    </source>
</evidence>
<evidence type="ECO:0000256" key="3">
    <source>
        <dbReference type="ARBA" id="ARBA00023015"/>
    </source>
</evidence>
<dbReference type="GO" id="GO:0005634">
    <property type="term" value="C:nucleus"/>
    <property type="evidence" value="ECO:0007669"/>
    <property type="project" value="UniProtKB-SubCell"/>
</dbReference>
<evidence type="ECO:0000313" key="9">
    <source>
        <dbReference type="EMBL" id="ERN16181.1"/>
    </source>
</evidence>
<dbReference type="Gramene" id="ERN16181">
    <property type="protein sequence ID" value="ERN16181"/>
    <property type="gene ID" value="AMTR_s00030p00234860"/>
</dbReference>
<dbReference type="PANTHER" id="PTHR33057">
    <property type="entry name" value="TRANSCRIPTION REPRESSOR OFP7-RELATED"/>
    <property type="match status" value="1"/>
</dbReference>
<dbReference type="HOGENOM" id="CLU_061898_2_0_1"/>
<dbReference type="GO" id="GO:0045892">
    <property type="term" value="P:negative regulation of DNA-templated transcription"/>
    <property type="evidence" value="ECO:0007669"/>
    <property type="project" value="UniProtKB-UniRule"/>
</dbReference>
<keyword evidence="10" id="KW-1185">Reference proteome</keyword>
<evidence type="ECO:0000259" key="8">
    <source>
        <dbReference type="PROSITE" id="PS51754"/>
    </source>
</evidence>
<dbReference type="AlphaFoldDB" id="U5CSG0"/>
<proteinExistence type="predicted"/>
<keyword evidence="4 6" id="KW-0804">Transcription</keyword>
<organism evidence="9 10">
    <name type="scientific">Amborella trichopoda</name>
    <dbReference type="NCBI Taxonomy" id="13333"/>
    <lineage>
        <taxon>Eukaryota</taxon>
        <taxon>Viridiplantae</taxon>
        <taxon>Streptophyta</taxon>
        <taxon>Embryophyta</taxon>
        <taxon>Tracheophyta</taxon>
        <taxon>Spermatophyta</taxon>
        <taxon>Magnoliopsida</taxon>
        <taxon>Amborellales</taxon>
        <taxon>Amborellaceae</taxon>
        <taxon>Amborella</taxon>
    </lineage>
</organism>
<evidence type="ECO:0000313" key="10">
    <source>
        <dbReference type="Proteomes" id="UP000017836"/>
    </source>
</evidence>
<comment type="subcellular location">
    <subcellularLocation>
        <location evidence="1 6">Nucleus</location>
    </subcellularLocation>
</comment>
<gene>
    <name evidence="9" type="ORF">AMTR_s00030p00234860</name>
</gene>
<dbReference type="InterPro" id="IPR006458">
    <property type="entry name" value="Ovate_C"/>
</dbReference>
<sequence length="176" mass="19979">MSTTRKTLRNSVVVSIGCSCRGSKPATPTPRKKPPENNQKLPKTHRKTAHKPPETSSTSFDFSSGDLISPENHYFLAASPQIRHLLPEHDYMSGENRESGWRIGESVAVVTTSENPYIDFSRSMVQMIVEKEIYDQDELRELLRCFLSLNSKEHHETIIRAFAGICKYNPGFVRNL</sequence>
<keyword evidence="5 6" id="KW-0539">Nucleus</keyword>